<dbReference type="SUPFAM" id="SSF55486">
    <property type="entry name" value="Metalloproteases ('zincins'), catalytic domain"/>
    <property type="match status" value="1"/>
</dbReference>
<dbReference type="InterPro" id="IPR001577">
    <property type="entry name" value="Peptidase_M8"/>
</dbReference>
<reference evidence="12" key="1">
    <citation type="submission" date="2021-01" db="EMBL/GenBank/DDBJ databases">
        <authorList>
            <person name="Corre E."/>
            <person name="Pelletier E."/>
            <person name="Niang G."/>
            <person name="Scheremetjew M."/>
            <person name="Finn R."/>
            <person name="Kale V."/>
            <person name="Holt S."/>
            <person name="Cochrane G."/>
            <person name="Meng A."/>
            <person name="Brown T."/>
            <person name="Cohen L."/>
        </authorList>
    </citation>
    <scope>NUCLEOTIDE SEQUENCE</scope>
    <source>
        <strain evidence="12">GSO104</strain>
    </source>
</reference>
<comment type="cofactor">
    <cofactor evidence="8">
        <name>Zn(2+)</name>
        <dbReference type="ChEBI" id="CHEBI:29105"/>
    </cofactor>
    <text evidence="8">Binds 1 zinc ion per subunit.</text>
</comment>
<dbReference type="AlphaFoldDB" id="A0A7S4RS26"/>
<gene>
    <name evidence="12" type="ORF">DBRI00130_LOCUS23149</name>
</gene>
<dbReference type="GO" id="GO:0004222">
    <property type="term" value="F:metalloendopeptidase activity"/>
    <property type="evidence" value="ECO:0007669"/>
    <property type="project" value="InterPro"/>
</dbReference>
<sequence>MKTPRPLITTFALISLIGNWFLAVSSSEPEQSYISPESGPKEPTSVKGFVGSHPRDSNYLRLDADTQQMKHKPTPASILPLDSILSSESSTLVSSAMTQSLDTHEAGTTPVSVQSNIDVVTNGIRGSDPKQQRRLSSYERLPKNRVRRLMERIYGEHNAMARDAVNRIENEATERAKTGIRGDLNHTVSYKNHPFDVMARRRAQKESGRNLEEGEVEENPFRPMHIHFETSALDSMRTTTNGPQIDFIKNEILPRTANFWSSALKVVPVEGSLFISPSELVSRIYCGDSEFSRVPNEHISVGVKDTDLILYVSGQPSPTFCGEFTLAVAVACNFDQFDRPTAGAINFCIDQIELNDDGTASETVIEDNTDVAVHEAAHVLGMSSNSFRFYWDSERGIPYTSRPFSSSTVTCVNGKEESLILPAENTMKFFIAKNGQRHASIVTPRVRAVARNQFDCQTVEGAQLENQPTGSQSCTGDHWDERLFYPEALSGVISPNSNFVSALTFALMEDSGWYMANYSHSRMSPWGHGAGCEFVTEPCLISDLITGETIVPDYGRGYFCNRGSARGCSPAHTHKMACQVLDYALFFPPTPPEKQFQYFSDQPTQGGPRQADYCPLYGATYSGLQPEELDCRIEGNKDVISFYSEEYGSDSMCFETTSGEGRCYEAKCIYDEFLLKVNVRGEWLTCDEDFKKIEIRVSGGAISSTLTCPRLSSACPDMYCPANCAGRGVCNFKASVNGTVRPQCECFNKNDTSPGCSESLVLDGKYLRDSTDLIDKAKESFFDPLVAVFVDHPDAWTTASWAWAAGMFVIFLLMVLCICSSFWPTKKRRVRRTYTSGSPRQRPSRNPRSPRAVVSPAESPQRTKGSRSQRRR</sequence>
<dbReference type="GO" id="GO:0046872">
    <property type="term" value="F:metal ion binding"/>
    <property type="evidence" value="ECO:0007669"/>
    <property type="project" value="UniProtKB-KW"/>
</dbReference>
<keyword evidence="6 8" id="KW-0482">Metalloprotease</keyword>
<keyword evidence="4" id="KW-0378">Hydrolase</keyword>
<keyword evidence="10" id="KW-1133">Transmembrane helix</keyword>
<feature type="region of interest" description="Disordered" evidence="9">
    <location>
        <begin position="31"/>
        <end position="56"/>
    </location>
</feature>
<dbReference type="EMBL" id="HBNS01029422">
    <property type="protein sequence ID" value="CAE4622905.1"/>
    <property type="molecule type" value="Transcribed_RNA"/>
</dbReference>
<dbReference type="GO" id="GO:0007155">
    <property type="term" value="P:cell adhesion"/>
    <property type="evidence" value="ECO:0007669"/>
    <property type="project" value="InterPro"/>
</dbReference>
<evidence type="ECO:0000256" key="2">
    <source>
        <dbReference type="ARBA" id="ARBA00022670"/>
    </source>
</evidence>
<feature type="signal peptide" evidence="11">
    <location>
        <begin position="1"/>
        <end position="27"/>
    </location>
</feature>
<evidence type="ECO:0000256" key="8">
    <source>
        <dbReference type="PIRSR" id="PIRSR601577-2"/>
    </source>
</evidence>
<keyword evidence="10" id="KW-0812">Transmembrane</keyword>
<feature type="binding site" evidence="8">
    <location>
        <position position="374"/>
    </location>
    <ligand>
        <name>Zn(2+)</name>
        <dbReference type="ChEBI" id="CHEBI:29105"/>
        <note>catalytic</note>
    </ligand>
</feature>
<organism evidence="12">
    <name type="scientific">Ditylum brightwellii</name>
    <dbReference type="NCBI Taxonomy" id="49249"/>
    <lineage>
        <taxon>Eukaryota</taxon>
        <taxon>Sar</taxon>
        <taxon>Stramenopiles</taxon>
        <taxon>Ochrophyta</taxon>
        <taxon>Bacillariophyta</taxon>
        <taxon>Mediophyceae</taxon>
        <taxon>Lithodesmiophycidae</taxon>
        <taxon>Lithodesmiales</taxon>
        <taxon>Lithodesmiaceae</taxon>
        <taxon>Ditylum</taxon>
    </lineage>
</organism>
<feature type="region of interest" description="Disordered" evidence="9">
    <location>
        <begin position="830"/>
        <end position="872"/>
    </location>
</feature>
<dbReference type="Pfam" id="PF01457">
    <property type="entry name" value="Peptidase_M8"/>
    <property type="match status" value="1"/>
</dbReference>
<name>A0A7S4RS26_9STRA</name>
<comment type="similarity">
    <text evidence="1">Belongs to the peptidase M8 family.</text>
</comment>
<feature type="transmembrane region" description="Helical" evidence="10">
    <location>
        <begin position="801"/>
        <end position="823"/>
    </location>
</feature>
<feature type="compositionally biased region" description="Basic and acidic residues" evidence="9">
    <location>
        <begin position="127"/>
        <end position="140"/>
    </location>
</feature>
<feature type="region of interest" description="Disordered" evidence="9">
    <location>
        <begin position="121"/>
        <end position="140"/>
    </location>
</feature>
<feature type="compositionally biased region" description="Low complexity" evidence="9">
    <location>
        <begin position="836"/>
        <end position="856"/>
    </location>
</feature>
<feature type="binding site" evidence="8">
    <location>
        <position position="478"/>
    </location>
    <ligand>
        <name>Zn(2+)</name>
        <dbReference type="ChEBI" id="CHEBI:29105"/>
        <note>catalytic</note>
    </ligand>
</feature>
<keyword evidence="2" id="KW-0645">Protease</keyword>
<dbReference type="FunFam" id="3.90.132.10:FF:000001">
    <property type="entry name" value="leishmanolysin-like peptidase isoform X2"/>
    <property type="match status" value="1"/>
</dbReference>
<evidence type="ECO:0000256" key="5">
    <source>
        <dbReference type="ARBA" id="ARBA00022833"/>
    </source>
</evidence>
<evidence type="ECO:0000256" key="6">
    <source>
        <dbReference type="ARBA" id="ARBA00023049"/>
    </source>
</evidence>
<evidence type="ECO:0000313" key="12">
    <source>
        <dbReference type="EMBL" id="CAE4622905.1"/>
    </source>
</evidence>
<dbReference type="Gene3D" id="3.10.170.20">
    <property type="match status" value="1"/>
</dbReference>
<feature type="binding site" evidence="8">
    <location>
        <position position="378"/>
    </location>
    <ligand>
        <name>Zn(2+)</name>
        <dbReference type="ChEBI" id="CHEBI:29105"/>
        <note>catalytic</note>
    </ligand>
</feature>
<evidence type="ECO:0000256" key="7">
    <source>
        <dbReference type="PIRSR" id="PIRSR601577-1"/>
    </source>
</evidence>
<dbReference type="PANTHER" id="PTHR10942">
    <property type="entry name" value="LEISHMANOLYSIN-LIKE PEPTIDASE"/>
    <property type="match status" value="1"/>
</dbReference>
<dbReference type="Gene3D" id="3.90.132.10">
    <property type="entry name" value="Leishmanolysin , domain 2"/>
    <property type="match status" value="1"/>
</dbReference>
<proteinExistence type="inferred from homology"/>
<evidence type="ECO:0000256" key="3">
    <source>
        <dbReference type="ARBA" id="ARBA00022723"/>
    </source>
</evidence>
<accession>A0A7S4RS26</accession>
<evidence type="ECO:0008006" key="13">
    <source>
        <dbReference type="Google" id="ProtNLM"/>
    </source>
</evidence>
<keyword evidence="3 8" id="KW-0479">Metal-binding</keyword>
<dbReference type="GO" id="GO:0016020">
    <property type="term" value="C:membrane"/>
    <property type="evidence" value="ECO:0007669"/>
    <property type="project" value="InterPro"/>
</dbReference>
<keyword evidence="11" id="KW-0732">Signal</keyword>
<keyword evidence="10" id="KW-0472">Membrane</keyword>
<protein>
    <recommendedName>
        <fullName evidence="13">Leishmanolysin-like peptidase</fullName>
    </recommendedName>
</protein>
<feature type="active site" evidence="7">
    <location>
        <position position="375"/>
    </location>
</feature>
<feature type="chain" id="PRO_5031487977" description="Leishmanolysin-like peptidase" evidence="11">
    <location>
        <begin position="28"/>
        <end position="872"/>
    </location>
</feature>
<evidence type="ECO:0000256" key="10">
    <source>
        <dbReference type="SAM" id="Phobius"/>
    </source>
</evidence>
<dbReference type="GO" id="GO:0005737">
    <property type="term" value="C:cytoplasm"/>
    <property type="evidence" value="ECO:0007669"/>
    <property type="project" value="TreeGrafter"/>
</dbReference>
<evidence type="ECO:0000256" key="1">
    <source>
        <dbReference type="ARBA" id="ARBA00005860"/>
    </source>
</evidence>
<dbReference type="GO" id="GO:0006508">
    <property type="term" value="P:proteolysis"/>
    <property type="evidence" value="ECO:0007669"/>
    <property type="project" value="UniProtKB-KW"/>
</dbReference>
<evidence type="ECO:0000256" key="9">
    <source>
        <dbReference type="SAM" id="MobiDB-lite"/>
    </source>
</evidence>
<evidence type="ECO:0000256" key="4">
    <source>
        <dbReference type="ARBA" id="ARBA00022801"/>
    </source>
</evidence>
<evidence type="ECO:0000256" key="11">
    <source>
        <dbReference type="SAM" id="SignalP"/>
    </source>
</evidence>
<keyword evidence="5 8" id="KW-0862">Zinc</keyword>
<dbReference type="PANTHER" id="PTHR10942:SF0">
    <property type="entry name" value="LEISHMANOLYSIN-LIKE PEPTIDASE"/>
    <property type="match status" value="1"/>
</dbReference>